<dbReference type="EMBL" id="CNFU01000269">
    <property type="protein sequence ID" value="CKR52684.1"/>
    <property type="molecule type" value="Genomic_DNA"/>
</dbReference>
<feature type="region of interest" description="Disordered" evidence="1">
    <location>
        <begin position="1"/>
        <end position="62"/>
    </location>
</feature>
<dbReference type="Proteomes" id="UP000039217">
    <property type="component" value="Unassembled WGS sequence"/>
</dbReference>
<evidence type="ECO:0000313" key="3">
    <source>
        <dbReference type="EMBL" id="CKR52684.1"/>
    </source>
</evidence>
<name>A0A655AP66_MYCTX</name>
<dbReference type="EMBL" id="CQQC01001215">
    <property type="protein sequence ID" value="CNV74807.1"/>
    <property type="molecule type" value="Genomic_DNA"/>
</dbReference>
<dbReference type="EMBL" id="CNFT01002109">
    <property type="protein sequence ID" value="CKT96524.1"/>
    <property type="molecule type" value="Genomic_DNA"/>
</dbReference>
<protein>
    <submittedName>
        <fullName evidence="4">Uncharacterized protein</fullName>
    </submittedName>
</protein>
<evidence type="ECO:0000313" key="9">
    <source>
        <dbReference type="Proteomes" id="UP000048948"/>
    </source>
</evidence>
<organism evidence="4 11">
    <name type="scientific">Mycobacterium tuberculosis</name>
    <dbReference type="NCBI Taxonomy" id="1773"/>
    <lineage>
        <taxon>Bacteria</taxon>
        <taxon>Bacillati</taxon>
        <taxon>Actinomycetota</taxon>
        <taxon>Actinomycetes</taxon>
        <taxon>Mycobacteriales</taxon>
        <taxon>Mycobacteriaceae</taxon>
        <taxon>Mycobacterium</taxon>
        <taxon>Mycobacterium tuberculosis complex</taxon>
    </lineage>
</organism>
<evidence type="ECO:0000313" key="8">
    <source>
        <dbReference type="Proteomes" id="UP000046947"/>
    </source>
</evidence>
<dbReference type="EMBL" id="CNGE01001305">
    <property type="protein sequence ID" value="CKT98902.1"/>
    <property type="molecule type" value="Genomic_DNA"/>
</dbReference>
<evidence type="ECO:0000313" key="5">
    <source>
        <dbReference type="EMBL" id="CKT98902.1"/>
    </source>
</evidence>
<dbReference type="Proteomes" id="UP000046947">
    <property type="component" value="Unassembled WGS sequence"/>
</dbReference>
<reference evidence="7 8" key="1">
    <citation type="submission" date="2015-03" db="EMBL/GenBank/DDBJ databases">
        <authorList>
            <consortium name="Pathogen Informatics"/>
        </authorList>
    </citation>
    <scope>NUCLEOTIDE SEQUENCE [LARGE SCALE GENOMIC DNA]</scope>
    <source>
        <strain evidence="5 9">Bir 172</strain>
        <strain evidence="4 11">Bir 185</strain>
        <strain evidence="3 10">Bir 187</strain>
        <strain evidence="6 7">D00501624</strain>
        <strain evidence="2 8">H09601792</strain>
    </source>
</reference>
<dbReference type="Proteomes" id="UP000050164">
    <property type="component" value="Unassembled WGS sequence"/>
</dbReference>
<dbReference type="Proteomes" id="UP000049023">
    <property type="component" value="Unassembled WGS sequence"/>
</dbReference>
<evidence type="ECO:0000313" key="10">
    <source>
        <dbReference type="Proteomes" id="UP000049023"/>
    </source>
</evidence>
<sequence>MRRSSASSASQARRAAPLRGAKPSKQNFSAGRPDITSAVVTADGPGKHVTETPASMHAATSR</sequence>
<evidence type="ECO:0000313" key="2">
    <source>
        <dbReference type="EMBL" id="CFE62467.1"/>
    </source>
</evidence>
<dbReference type="AlphaFoldDB" id="A0A655AP66"/>
<evidence type="ECO:0000313" key="4">
    <source>
        <dbReference type="EMBL" id="CKT96524.1"/>
    </source>
</evidence>
<evidence type="ECO:0000313" key="7">
    <source>
        <dbReference type="Proteomes" id="UP000039217"/>
    </source>
</evidence>
<accession>A0A655AP66</accession>
<feature type="compositionally biased region" description="Low complexity" evidence="1">
    <location>
        <begin position="1"/>
        <end position="15"/>
    </location>
</feature>
<evidence type="ECO:0000313" key="6">
    <source>
        <dbReference type="EMBL" id="CNV74807.1"/>
    </source>
</evidence>
<evidence type="ECO:0000256" key="1">
    <source>
        <dbReference type="SAM" id="MobiDB-lite"/>
    </source>
</evidence>
<dbReference type="EMBL" id="CFOH01000598">
    <property type="protein sequence ID" value="CFE62467.1"/>
    <property type="molecule type" value="Genomic_DNA"/>
</dbReference>
<evidence type="ECO:0000313" key="11">
    <source>
        <dbReference type="Proteomes" id="UP000050164"/>
    </source>
</evidence>
<proteinExistence type="predicted"/>
<gene>
    <name evidence="6" type="ORF">ERS007661_03023</name>
    <name evidence="2" type="ORF">ERS007688_03044</name>
    <name evidence="5" type="ORF">ERS027646_04358</name>
    <name evidence="4" type="ORF">ERS027659_04961</name>
    <name evidence="3" type="ORF">ERS027661_01538</name>
</gene>
<dbReference type="Proteomes" id="UP000048948">
    <property type="component" value="Unassembled WGS sequence"/>
</dbReference>